<organism evidence="3 4">
    <name type="scientific">Stylonychia lemnae</name>
    <name type="common">Ciliate</name>
    <dbReference type="NCBI Taxonomy" id="5949"/>
    <lineage>
        <taxon>Eukaryota</taxon>
        <taxon>Sar</taxon>
        <taxon>Alveolata</taxon>
        <taxon>Ciliophora</taxon>
        <taxon>Intramacronucleata</taxon>
        <taxon>Spirotrichea</taxon>
        <taxon>Stichotrichia</taxon>
        <taxon>Sporadotrichida</taxon>
        <taxon>Oxytrichidae</taxon>
        <taxon>Stylonychinae</taxon>
        <taxon>Stylonychia</taxon>
    </lineage>
</organism>
<feature type="compositionally biased region" description="Acidic residues" evidence="2">
    <location>
        <begin position="104"/>
        <end position="121"/>
    </location>
</feature>
<evidence type="ECO:0000313" key="4">
    <source>
        <dbReference type="Proteomes" id="UP000039865"/>
    </source>
</evidence>
<feature type="coiled-coil region" evidence="1">
    <location>
        <begin position="58"/>
        <end position="85"/>
    </location>
</feature>
<dbReference type="EMBL" id="CCKQ01013656">
    <property type="protein sequence ID" value="CDW85349.1"/>
    <property type="molecule type" value="Genomic_DNA"/>
</dbReference>
<name>A0A078AT35_STYLE</name>
<dbReference type="AlphaFoldDB" id="A0A078AT35"/>
<gene>
    <name evidence="3" type="primary">Contig14933.g15916</name>
    <name evidence="3" type="ORF">STYLEM_14424</name>
</gene>
<accession>A0A078AT35</accession>
<sequence>MKIDAVRFGVRTNKTIRKSNKSTITYDMEKSILKQSNKGAVISSYGDKLIKSVNNFEQINKKERKRKLKQDADEIEEDEDYEQDEEFYVQVIPDHMNAKKIHEDSEDEEEDMEESQIDEEEIKASEEPVKIILIRLAHLQREYANQEFDEIPEDVQEEIKDLQRELNKFNPKLIKVEGNSNKCLRAFSIEKLSGFMNAHEFQRKYLQTGEKQGKYLLKPTKSHKESKMGSKKQDKRKDQKNQIKTDLQDY</sequence>
<keyword evidence="1" id="KW-0175">Coiled coil</keyword>
<evidence type="ECO:0000256" key="1">
    <source>
        <dbReference type="SAM" id="Coils"/>
    </source>
</evidence>
<feature type="region of interest" description="Disordered" evidence="2">
    <location>
        <begin position="212"/>
        <end position="250"/>
    </location>
</feature>
<dbReference type="Proteomes" id="UP000039865">
    <property type="component" value="Unassembled WGS sequence"/>
</dbReference>
<reference evidence="3 4" key="1">
    <citation type="submission" date="2014-06" db="EMBL/GenBank/DDBJ databases">
        <authorList>
            <person name="Swart Estienne"/>
        </authorList>
    </citation>
    <scope>NUCLEOTIDE SEQUENCE [LARGE SCALE GENOMIC DNA]</scope>
    <source>
        <strain evidence="3 4">130c</strain>
    </source>
</reference>
<feature type="compositionally biased region" description="Basic and acidic residues" evidence="2">
    <location>
        <begin position="222"/>
        <end position="250"/>
    </location>
</feature>
<evidence type="ECO:0000256" key="2">
    <source>
        <dbReference type="SAM" id="MobiDB-lite"/>
    </source>
</evidence>
<evidence type="ECO:0000313" key="3">
    <source>
        <dbReference type="EMBL" id="CDW85349.1"/>
    </source>
</evidence>
<dbReference type="InParanoid" id="A0A078AT35"/>
<protein>
    <submittedName>
        <fullName evidence="3">Uncharacterized protein</fullName>
    </submittedName>
</protein>
<feature type="region of interest" description="Disordered" evidence="2">
    <location>
        <begin position="101"/>
        <end position="121"/>
    </location>
</feature>
<keyword evidence="4" id="KW-1185">Reference proteome</keyword>
<proteinExistence type="predicted"/>